<organism evidence="2 3">
    <name type="scientific">Symbiodinium pilosum</name>
    <name type="common">Dinoflagellate</name>
    <dbReference type="NCBI Taxonomy" id="2952"/>
    <lineage>
        <taxon>Eukaryota</taxon>
        <taxon>Sar</taxon>
        <taxon>Alveolata</taxon>
        <taxon>Dinophyceae</taxon>
        <taxon>Suessiales</taxon>
        <taxon>Symbiodiniaceae</taxon>
        <taxon>Symbiodinium</taxon>
    </lineage>
</organism>
<reference evidence="2" key="1">
    <citation type="submission" date="2021-02" db="EMBL/GenBank/DDBJ databases">
        <authorList>
            <person name="Dougan E. K."/>
            <person name="Rhodes N."/>
            <person name="Thang M."/>
            <person name="Chan C."/>
        </authorList>
    </citation>
    <scope>NUCLEOTIDE SEQUENCE</scope>
</reference>
<evidence type="ECO:0000313" key="3">
    <source>
        <dbReference type="Proteomes" id="UP000649617"/>
    </source>
</evidence>
<dbReference type="PANTHER" id="PTHR33390:SF1">
    <property type="entry name" value="STRESS UP-REGULATED NOD 19 PROTEIN"/>
    <property type="match status" value="1"/>
</dbReference>
<comment type="caution">
    <text evidence="2">The sequence shown here is derived from an EMBL/GenBank/DDBJ whole genome shotgun (WGS) entry which is preliminary data.</text>
</comment>
<dbReference type="InterPro" id="IPR011692">
    <property type="entry name" value="Stress_up-reg_Nod19"/>
</dbReference>
<proteinExistence type="predicted"/>
<sequence length="472" mass="53054">MSRMWGTLWLAAVLARAEPDVPQSFTVYSAPIRLRYGEVYNTQQDPMVLPQHIVDKYFDQGKAMALSGFDVEMIRKEKNGVESKVKLSDHYLHHYILAMGDNSTMQKIFQQAAKDKMFARMLTGCHAMTRSHVHSFLTSLGDDPDIVYFGSASGAEYRHNLQRYQAPFRRIISKPHLWAPIFHVINTNRPLKNTSVPYSPLLECPCTPQRKIDVKHGKIDGEDPDPPIQCSKEFAATGNPSCNLATYVGGWRCCEHGVFVIDTDKECSDPQCSEEPKDEIFMKYTFYYEDHYPETRKMEMAACCDVTSTTQGVENIEYDVPVCPSGTPPEKCLHTVETVQPVGYYHRHPKSPHDKHRADELVDLVFAAPHLHVAGLSIELFDDITNKTLCSVFASSDNKGGVMYGNGTEPGNENGYLVGLRPCSWAGGEAPRFQRNHPLRTRAVYNASRAHTGVMSLWLMDVSPVSDAEVLV</sequence>
<name>A0A812KY93_SYMPI</name>
<gene>
    <name evidence="2" type="primary">yfnA</name>
    <name evidence="2" type="ORF">SPIL2461_LOCUS3603</name>
</gene>
<evidence type="ECO:0000256" key="1">
    <source>
        <dbReference type="SAM" id="SignalP"/>
    </source>
</evidence>
<dbReference type="Pfam" id="PF07712">
    <property type="entry name" value="SURNod19"/>
    <property type="match status" value="1"/>
</dbReference>
<dbReference type="EMBL" id="CAJNIZ010004417">
    <property type="protein sequence ID" value="CAE7232369.1"/>
    <property type="molecule type" value="Genomic_DNA"/>
</dbReference>
<dbReference type="AlphaFoldDB" id="A0A812KY93"/>
<protein>
    <submittedName>
        <fullName evidence="2">YfnA protein</fullName>
    </submittedName>
</protein>
<dbReference type="Proteomes" id="UP000649617">
    <property type="component" value="Unassembled WGS sequence"/>
</dbReference>
<keyword evidence="1" id="KW-0732">Signal</keyword>
<evidence type="ECO:0000313" key="2">
    <source>
        <dbReference type="EMBL" id="CAE7232369.1"/>
    </source>
</evidence>
<feature type="chain" id="PRO_5032476494" evidence="1">
    <location>
        <begin position="20"/>
        <end position="472"/>
    </location>
</feature>
<dbReference type="PANTHER" id="PTHR33390">
    <property type="entry name" value="STRESS UP-REGULATED NOD 19 PROTEIN"/>
    <property type="match status" value="1"/>
</dbReference>
<dbReference type="OrthoDB" id="1923469at2759"/>
<keyword evidence="3" id="KW-1185">Reference proteome</keyword>
<accession>A0A812KY93</accession>
<feature type="signal peptide" evidence="1">
    <location>
        <begin position="1"/>
        <end position="19"/>
    </location>
</feature>